<protein>
    <recommendedName>
        <fullName evidence="3">DUF2855 family protein</fullName>
    </recommendedName>
</protein>
<accession>A0A507FMF4</accession>
<dbReference type="SUPFAM" id="SSF51735">
    <property type="entry name" value="NAD(P)-binding Rossmann-fold domains"/>
    <property type="match status" value="1"/>
</dbReference>
<keyword evidence="2" id="KW-1185">Reference proteome</keyword>
<dbReference type="Pfam" id="PF11017">
    <property type="entry name" value="DUF2855"/>
    <property type="match status" value="1"/>
</dbReference>
<dbReference type="InterPro" id="IPR021276">
    <property type="entry name" value="DUF2855"/>
</dbReference>
<comment type="caution">
    <text evidence="1">The sequence shown here is derived from an EMBL/GenBank/DDBJ whole genome shotgun (WGS) entry which is preliminary data.</text>
</comment>
<proteinExistence type="predicted"/>
<dbReference type="InterPro" id="IPR036291">
    <property type="entry name" value="NAD(P)-bd_dom_sf"/>
</dbReference>
<name>A0A507FMF4_9FUNG</name>
<evidence type="ECO:0008006" key="3">
    <source>
        <dbReference type="Google" id="ProtNLM"/>
    </source>
</evidence>
<sequence>MPFLDISKNNPEHVRIANDSELRVSDVMAPNSIRVRIDRFAVTANNITYVAMAQSFGYDKFFATATPKESMQMPVWGFATVVGTTAKSVPVSTRIYGYFPAASTCDLKIHSVDLSAEYGVYNRYSFTEGDPFYSADKENAIAVFRPLWATSFLLFDCIQTNALFGASGAVVISSASSKTSFCLAQLLTAAGIKAIGLTSPNNRKWVESLGVYSHVVLYDDVEASVSLKQAAPRGIVYVDIAGNVQLRRRVFAAVGPAHVKKSLGVGMSHFNPGQSAKLEPKVAQVADPADRVETEVFFAPSWSKKRVAELGPVESVRRMLVAWKALMERVDDWVSFKEFVGPVEAKRVYLEFLAGRSDPTVGYMVTLNGCMSPEKAALSKL</sequence>
<dbReference type="AlphaFoldDB" id="A0A507FMF4"/>
<reference evidence="1 2" key="1">
    <citation type="journal article" date="2019" name="Sci. Rep.">
        <title>Comparative genomics of chytrid fungi reveal insights into the obligate biotrophic and pathogenic lifestyle of Synchytrium endobioticum.</title>
        <authorList>
            <person name="van de Vossenberg B.T.L.H."/>
            <person name="Warris S."/>
            <person name="Nguyen H.D.T."/>
            <person name="van Gent-Pelzer M.P.E."/>
            <person name="Joly D.L."/>
            <person name="van de Geest H.C."/>
            <person name="Bonants P.J.M."/>
            <person name="Smith D.S."/>
            <person name="Levesque C.A."/>
            <person name="van der Lee T.A.J."/>
        </authorList>
    </citation>
    <scope>NUCLEOTIDE SEQUENCE [LARGE SCALE GENOMIC DNA]</scope>
    <source>
        <strain evidence="1 2">CBS 675.73</strain>
    </source>
</reference>
<organism evidence="1 2">
    <name type="scientific">Chytriomyces confervae</name>
    <dbReference type="NCBI Taxonomy" id="246404"/>
    <lineage>
        <taxon>Eukaryota</taxon>
        <taxon>Fungi</taxon>
        <taxon>Fungi incertae sedis</taxon>
        <taxon>Chytridiomycota</taxon>
        <taxon>Chytridiomycota incertae sedis</taxon>
        <taxon>Chytridiomycetes</taxon>
        <taxon>Chytridiales</taxon>
        <taxon>Chytriomycetaceae</taxon>
        <taxon>Chytriomyces</taxon>
    </lineage>
</organism>
<dbReference type="EMBL" id="QEAP01000021">
    <property type="protein sequence ID" value="TPX77433.1"/>
    <property type="molecule type" value="Genomic_DNA"/>
</dbReference>
<evidence type="ECO:0000313" key="2">
    <source>
        <dbReference type="Proteomes" id="UP000320333"/>
    </source>
</evidence>
<dbReference type="OrthoDB" id="192702at2759"/>
<dbReference type="Gene3D" id="3.40.50.720">
    <property type="entry name" value="NAD(P)-binding Rossmann-like Domain"/>
    <property type="match status" value="1"/>
</dbReference>
<gene>
    <name evidence="1" type="ORF">CcCBS67573_g01289</name>
</gene>
<evidence type="ECO:0000313" key="1">
    <source>
        <dbReference type="EMBL" id="TPX77433.1"/>
    </source>
</evidence>
<dbReference type="Proteomes" id="UP000320333">
    <property type="component" value="Unassembled WGS sequence"/>
</dbReference>